<protein>
    <submittedName>
        <fullName evidence="2">Uncharacterized protein</fullName>
    </submittedName>
</protein>
<sequence>MMRQDIQAILTILKDRKINSGGKRRDGSESLVNDNGGGTRGEGEPSGAGRTGTLINWRKRVELPMFEGGEPWNWIGQAEKFSRYRKWKKKRRCNWRLLAWKGTPEAGSNFGGRKPRTILGKG</sequence>
<evidence type="ECO:0000313" key="2">
    <source>
        <dbReference type="EMBL" id="WVZ21739.1"/>
    </source>
</evidence>
<accession>A0AAQ3SAM5</accession>
<dbReference type="EMBL" id="CP144700">
    <property type="protein sequence ID" value="WVZ21739.1"/>
    <property type="molecule type" value="Genomic_DNA"/>
</dbReference>
<evidence type="ECO:0000313" key="3">
    <source>
        <dbReference type="Proteomes" id="UP001374535"/>
    </source>
</evidence>
<gene>
    <name evidence="2" type="ORF">V8G54_000283</name>
</gene>
<feature type="compositionally biased region" description="Gly residues" evidence="1">
    <location>
        <begin position="35"/>
        <end position="50"/>
    </location>
</feature>
<dbReference type="AlphaFoldDB" id="A0AAQ3SAM5"/>
<feature type="compositionally biased region" description="Basic and acidic residues" evidence="1">
    <location>
        <begin position="17"/>
        <end position="28"/>
    </location>
</feature>
<reference evidence="2 3" key="1">
    <citation type="journal article" date="2023" name="Life. Sci Alliance">
        <title>Evolutionary insights into 3D genome organization and epigenetic landscape of Vigna mungo.</title>
        <authorList>
            <person name="Junaid A."/>
            <person name="Singh B."/>
            <person name="Bhatia S."/>
        </authorList>
    </citation>
    <scope>NUCLEOTIDE SEQUENCE [LARGE SCALE GENOMIC DNA]</scope>
    <source>
        <strain evidence="2">Urdbean</strain>
    </source>
</reference>
<evidence type="ECO:0000256" key="1">
    <source>
        <dbReference type="SAM" id="MobiDB-lite"/>
    </source>
</evidence>
<keyword evidence="3" id="KW-1185">Reference proteome</keyword>
<dbReference type="Proteomes" id="UP001374535">
    <property type="component" value="Chromosome 1"/>
</dbReference>
<organism evidence="2 3">
    <name type="scientific">Vigna mungo</name>
    <name type="common">Black gram</name>
    <name type="synonym">Phaseolus mungo</name>
    <dbReference type="NCBI Taxonomy" id="3915"/>
    <lineage>
        <taxon>Eukaryota</taxon>
        <taxon>Viridiplantae</taxon>
        <taxon>Streptophyta</taxon>
        <taxon>Embryophyta</taxon>
        <taxon>Tracheophyta</taxon>
        <taxon>Spermatophyta</taxon>
        <taxon>Magnoliopsida</taxon>
        <taxon>eudicotyledons</taxon>
        <taxon>Gunneridae</taxon>
        <taxon>Pentapetalae</taxon>
        <taxon>rosids</taxon>
        <taxon>fabids</taxon>
        <taxon>Fabales</taxon>
        <taxon>Fabaceae</taxon>
        <taxon>Papilionoideae</taxon>
        <taxon>50 kb inversion clade</taxon>
        <taxon>NPAAA clade</taxon>
        <taxon>indigoferoid/millettioid clade</taxon>
        <taxon>Phaseoleae</taxon>
        <taxon>Vigna</taxon>
    </lineage>
</organism>
<proteinExistence type="predicted"/>
<name>A0AAQ3SAM5_VIGMU</name>
<feature type="region of interest" description="Disordered" evidence="1">
    <location>
        <begin position="17"/>
        <end position="53"/>
    </location>
</feature>